<comment type="caution">
    <text evidence="2">The sequence shown here is derived from an EMBL/GenBank/DDBJ whole genome shotgun (WGS) entry which is preliminary data.</text>
</comment>
<name>A0A7D9DSQ3_PARCT</name>
<gene>
    <name evidence="2" type="ORF">PACLA_8A065413</name>
</gene>
<dbReference type="InterPro" id="IPR011992">
    <property type="entry name" value="EF-hand-dom_pair"/>
</dbReference>
<dbReference type="EMBL" id="CACRXK020002031">
    <property type="protein sequence ID" value="CAB3992354.1"/>
    <property type="molecule type" value="Genomic_DNA"/>
</dbReference>
<dbReference type="PANTHER" id="PTHR23048">
    <property type="entry name" value="MYOSIN LIGHT CHAIN 1, 3"/>
    <property type="match status" value="1"/>
</dbReference>
<dbReference type="Pfam" id="PF13499">
    <property type="entry name" value="EF-hand_7"/>
    <property type="match status" value="1"/>
</dbReference>
<keyword evidence="3" id="KW-1185">Reference proteome</keyword>
<keyword evidence="1" id="KW-0677">Repeat</keyword>
<accession>A0A7D9DSQ3</accession>
<dbReference type="FunFam" id="1.10.238.10:FF:000003">
    <property type="entry name" value="Calmodulin A"/>
    <property type="match status" value="1"/>
</dbReference>
<dbReference type="InterPro" id="IPR002048">
    <property type="entry name" value="EF_hand_dom"/>
</dbReference>
<dbReference type="PROSITE" id="PS50222">
    <property type="entry name" value="EF_HAND_2"/>
    <property type="match status" value="2"/>
</dbReference>
<dbReference type="GO" id="GO:0016460">
    <property type="term" value="C:myosin II complex"/>
    <property type="evidence" value="ECO:0007669"/>
    <property type="project" value="TreeGrafter"/>
</dbReference>
<dbReference type="OrthoDB" id="26525at2759"/>
<evidence type="ECO:0000313" key="3">
    <source>
        <dbReference type="Proteomes" id="UP001152795"/>
    </source>
</evidence>
<sequence>MSLTDDEIGEIKDTFLMFDKKGDEKVAVDEVGDIMRSCGLNPVGADIDKVVEELGKGTQVDFEQYLGFHEECAKKGDSGTLAAFMEAWKCFDHEGNGFVGNAEIRHVLTSMADTMTDEDVDAILEGKEDEEGLINYEEFSKFIMSG</sequence>
<dbReference type="Gene3D" id="1.10.238.10">
    <property type="entry name" value="EF-hand"/>
    <property type="match status" value="2"/>
</dbReference>
<dbReference type="GO" id="GO:0005509">
    <property type="term" value="F:calcium ion binding"/>
    <property type="evidence" value="ECO:0007669"/>
    <property type="project" value="InterPro"/>
</dbReference>
<protein>
    <submittedName>
        <fullName evidence="2">Myosin light chain 1 3, skeletal muscle isoform isoform X2</fullName>
    </submittedName>
</protein>
<evidence type="ECO:0000313" key="2">
    <source>
        <dbReference type="EMBL" id="CAB3992354.1"/>
    </source>
</evidence>
<proteinExistence type="predicted"/>
<dbReference type="PANTHER" id="PTHR23048:SF0">
    <property type="entry name" value="CALMODULIN LIKE 3"/>
    <property type="match status" value="1"/>
</dbReference>
<dbReference type="SMART" id="SM00054">
    <property type="entry name" value="EFh"/>
    <property type="match status" value="2"/>
</dbReference>
<dbReference type="SUPFAM" id="SSF47473">
    <property type="entry name" value="EF-hand"/>
    <property type="match status" value="1"/>
</dbReference>
<dbReference type="Proteomes" id="UP001152795">
    <property type="component" value="Unassembled WGS sequence"/>
</dbReference>
<dbReference type="AlphaFoldDB" id="A0A7D9DSQ3"/>
<reference evidence="2" key="1">
    <citation type="submission" date="2020-04" db="EMBL/GenBank/DDBJ databases">
        <authorList>
            <person name="Alioto T."/>
            <person name="Alioto T."/>
            <person name="Gomez Garrido J."/>
        </authorList>
    </citation>
    <scope>NUCLEOTIDE SEQUENCE</scope>
    <source>
        <strain evidence="2">A484AB</strain>
    </source>
</reference>
<dbReference type="InterPro" id="IPR050230">
    <property type="entry name" value="CALM/Myosin/TropC-like"/>
</dbReference>
<organism evidence="2 3">
    <name type="scientific">Paramuricea clavata</name>
    <name type="common">Red gorgonian</name>
    <name type="synonym">Violescent sea-whip</name>
    <dbReference type="NCBI Taxonomy" id="317549"/>
    <lineage>
        <taxon>Eukaryota</taxon>
        <taxon>Metazoa</taxon>
        <taxon>Cnidaria</taxon>
        <taxon>Anthozoa</taxon>
        <taxon>Octocorallia</taxon>
        <taxon>Malacalcyonacea</taxon>
        <taxon>Plexauridae</taxon>
        <taxon>Paramuricea</taxon>
    </lineage>
</organism>
<evidence type="ECO:0000256" key="1">
    <source>
        <dbReference type="ARBA" id="ARBA00022737"/>
    </source>
</evidence>